<protein>
    <submittedName>
        <fullName evidence="2">Uncharacterized protein</fullName>
    </submittedName>
</protein>
<organism evidence="2 3">
    <name type="scientific">Ornithinibacillus salinisoli</name>
    <dbReference type="NCBI Taxonomy" id="1848459"/>
    <lineage>
        <taxon>Bacteria</taxon>
        <taxon>Bacillati</taxon>
        <taxon>Bacillota</taxon>
        <taxon>Bacilli</taxon>
        <taxon>Bacillales</taxon>
        <taxon>Bacillaceae</taxon>
        <taxon>Ornithinibacillus</taxon>
    </lineage>
</organism>
<feature type="transmembrane region" description="Helical" evidence="1">
    <location>
        <begin position="45"/>
        <end position="64"/>
    </location>
</feature>
<keyword evidence="1" id="KW-1133">Transmembrane helix</keyword>
<name>A0ABW4VWE3_9BACI</name>
<keyword evidence="1" id="KW-0812">Transmembrane</keyword>
<dbReference type="EMBL" id="JBHUHQ010000002">
    <property type="protein sequence ID" value="MFD2043016.1"/>
    <property type="molecule type" value="Genomic_DNA"/>
</dbReference>
<dbReference type="Proteomes" id="UP001597383">
    <property type="component" value="Unassembled WGS sequence"/>
</dbReference>
<comment type="caution">
    <text evidence="2">The sequence shown here is derived from an EMBL/GenBank/DDBJ whole genome shotgun (WGS) entry which is preliminary data.</text>
</comment>
<gene>
    <name evidence="2" type="ORF">ACFSJF_01665</name>
</gene>
<sequence>MNNLETAVWVGSISILLIIFCFYFTLTFIEKLHEGDTRITKQSKLAAIICLGLALFIPFLYSLIF</sequence>
<keyword evidence="1" id="KW-0472">Membrane</keyword>
<dbReference type="RefSeq" id="WP_377554801.1">
    <property type="nucleotide sequence ID" value="NZ_JBHUHQ010000002.1"/>
</dbReference>
<keyword evidence="3" id="KW-1185">Reference proteome</keyword>
<proteinExistence type="predicted"/>
<evidence type="ECO:0000313" key="2">
    <source>
        <dbReference type="EMBL" id="MFD2043016.1"/>
    </source>
</evidence>
<evidence type="ECO:0000256" key="1">
    <source>
        <dbReference type="SAM" id="Phobius"/>
    </source>
</evidence>
<reference evidence="3" key="1">
    <citation type="journal article" date="2019" name="Int. J. Syst. Evol. Microbiol.">
        <title>The Global Catalogue of Microorganisms (GCM) 10K type strain sequencing project: providing services to taxonomists for standard genome sequencing and annotation.</title>
        <authorList>
            <consortium name="The Broad Institute Genomics Platform"/>
            <consortium name="The Broad Institute Genome Sequencing Center for Infectious Disease"/>
            <person name="Wu L."/>
            <person name="Ma J."/>
        </authorList>
    </citation>
    <scope>NUCLEOTIDE SEQUENCE [LARGE SCALE GENOMIC DNA]</scope>
    <source>
        <strain evidence="3">R28</strain>
    </source>
</reference>
<feature type="transmembrane region" description="Helical" evidence="1">
    <location>
        <begin position="6"/>
        <end position="24"/>
    </location>
</feature>
<accession>A0ABW4VWE3</accession>
<evidence type="ECO:0000313" key="3">
    <source>
        <dbReference type="Proteomes" id="UP001597383"/>
    </source>
</evidence>